<accession>G7JHD4</accession>
<reference evidence="1 3" key="2">
    <citation type="journal article" date="2014" name="BMC Genomics">
        <title>An improved genome release (version Mt4.0) for the model legume Medicago truncatula.</title>
        <authorList>
            <person name="Tang H."/>
            <person name="Krishnakumar V."/>
            <person name="Bidwell S."/>
            <person name="Rosen B."/>
            <person name="Chan A."/>
            <person name="Zhou S."/>
            <person name="Gentzbittel L."/>
            <person name="Childs K.L."/>
            <person name="Yandell M."/>
            <person name="Gundlach H."/>
            <person name="Mayer K.F."/>
            <person name="Schwartz D.C."/>
            <person name="Town C.D."/>
        </authorList>
    </citation>
    <scope>GENOME REANNOTATION</scope>
    <source>
        <strain evidence="2 3">cv. Jemalong A17</strain>
    </source>
</reference>
<evidence type="ECO:0000313" key="2">
    <source>
        <dbReference type="EnsemblPlants" id="AES89144"/>
    </source>
</evidence>
<gene>
    <name evidence="1" type="ordered locus">MTR_4g070470</name>
</gene>
<reference evidence="2" key="3">
    <citation type="submission" date="2015-04" db="UniProtKB">
        <authorList>
            <consortium name="EnsemblPlants"/>
        </authorList>
    </citation>
    <scope>IDENTIFICATION</scope>
    <source>
        <strain evidence="2">cv. Jemalong A17</strain>
    </source>
</reference>
<reference evidence="1 3" key="1">
    <citation type="journal article" date="2011" name="Nature">
        <title>The Medicago genome provides insight into the evolution of rhizobial symbioses.</title>
        <authorList>
            <person name="Young N.D."/>
            <person name="Debelle F."/>
            <person name="Oldroyd G.E."/>
            <person name="Geurts R."/>
            <person name="Cannon S.B."/>
            <person name="Udvardi M.K."/>
            <person name="Benedito V.A."/>
            <person name="Mayer K.F."/>
            <person name="Gouzy J."/>
            <person name="Schoof H."/>
            <person name="Van de Peer Y."/>
            <person name="Proost S."/>
            <person name="Cook D.R."/>
            <person name="Meyers B.C."/>
            <person name="Spannagl M."/>
            <person name="Cheung F."/>
            <person name="De Mita S."/>
            <person name="Krishnakumar V."/>
            <person name="Gundlach H."/>
            <person name="Zhou S."/>
            <person name="Mudge J."/>
            <person name="Bharti A.K."/>
            <person name="Murray J.D."/>
            <person name="Naoumkina M.A."/>
            <person name="Rosen B."/>
            <person name="Silverstein K.A."/>
            <person name="Tang H."/>
            <person name="Rombauts S."/>
            <person name="Zhao P.X."/>
            <person name="Zhou P."/>
            <person name="Barbe V."/>
            <person name="Bardou P."/>
            <person name="Bechner M."/>
            <person name="Bellec A."/>
            <person name="Berger A."/>
            <person name="Berges H."/>
            <person name="Bidwell S."/>
            <person name="Bisseling T."/>
            <person name="Choisne N."/>
            <person name="Couloux A."/>
            <person name="Denny R."/>
            <person name="Deshpande S."/>
            <person name="Dai X."/>
            <person name="Doyle J.J."/>
            <person name="Dudez A.M."/>
            <person name="Farmer A.D."/>
            <person name="Fouteau S."/>
            <person name="Franken C."/>
            <person name="Gibelin C."/>
            <person name="Gish J."/>
            <person name="Goldstein S."/>
            <person name="Gonzalez A.J."/>
            <person name="Green P.J."/>
            <person name="Hallab A."/>
            <person name="Hartog M."/>
            <person name="Hua A."/>
            <person name="Humphray S.J."/>
            <person name="Jeong D.H."/>
            <person name="Jing Y."/>
            <person name="Jocker A."/>
            <person name="Kenton S.M."/>
            <person name="Kim D.J."/>
            <person name="Klee K."/>
            <person name="Lai H."/>
            <person name="Lang C."/>
            <person name="Lin S."/>
            <person name="Macmil S.L."/>
            <person name="Magdelenat G."/>
            <person name="Matthews L."/>
            <person name="McCorrison J."/>
            <person name="Monaghan E.L."/>
            <person name="Mun J.H."/>
            <person name="Najar F.Z."/>
            <person name="Nicholson C."/>
            <person name="Noirot C."/>
            <person name="O'Bleness M."/>
            <person name="Paule C.R."/>
            <person name="Poulain J."/>
            <person name="Prion F."/>
            <person name="Qin B."/>
            <person name="Qu C."/>
            <person name="Retzel E.F."/>
            <person name="Riddle C."/>
            <person name="Sallet E."/>
            <person name="Samain S."/>
            <person name="Samson N."/>
            <person name="Sanders I."/>
            <person name="Saurat O."/>
            <person name="Scarpelli C."/>
            <person name="Schiex T."/>
            <person name="Segurens B."/>
            <person name="Severin A.J."/>
            <person name="Sherrier D.J."/>
            <person name="Shi R."/>
            <person name="Sims S."/>
            <person name="Singer S.R."/>
            <person name="Sinharoy S."/>
            <person name="Sterck L."/>
            <person name="Viollet A."/>
            <person name="Wang B.B."/>
            <person name="Wang K."/>
            <person name="Wang M."/>
            <person name="Wang X."/>
            <person name="Warfsmann J."/>
            <person name="Weissenbach J."/>
            <person name="White D.D."/>
            <person name="White J.D."/>
            <person name="Wiley G.B."/>
            <person name="Wincker P."/>
            <person name="Xing Y."/>
            <person name="Yang L."/>
            <person name="Yao Z."/>
            <person name="Ying F."/>
            <person name="Zhai J."/>
            <person name="Zhou L."/>
            <person name="Zuber A."/>
            <person name="Denarie J."/>
            <person name="Dixon R.A."/>
            <person name="May G.D."/>
            <person name="Schwartz D.C."/>
            <person name="Rogers J."/>
            <person name="Quetier F."/>
            <person name="Town C.D."/>
            <person name="Roe B.A."/>
        </authorList>
    </citation>
    <scope>NUCLEOTIDE SEQUENCE [LARGE SCALE GENOMIC DNA]</scope>
    <source>
        <strain evidence="1">A17</strain>
        <strain evidence="2 3">cv. Jemalong A17</strain>
    </source>
</reference>
<dbReference type="InterPro" id="IPR008507">
    <property type="entry name" value="DUF789"/>
</dbReference>
<dbReference type="HOGENOM" id="CLU_2053120_0_0_1"/>
<dbReference type="Proteomes" id="UP000002051">
    <property type="component" value="Chromosome 4"/>
</dbReference>
<name>G7JHD4_MEDTR</name>
<protein>
    <submittedName>
        <fullName evidence="1">DUF789 family protein</fullName>
    </submittedName>
</protein>
<evidence type="ECO:0000313" key="1">
    <source>
        <dbReference type="EMBL" id="AES89144.1"/>
    </source>
</evidence>
<dbReference type="Pfam" id="PF05623">
    <property type="entry name" value="DUF789"/>
    <property type="match status" value="1"/>
</dbReference>
<dbReference type="EnsemblPlants" id="AES89144">
    <property type="protein sequence ID" value="AES89144"/>
    <property type="gene ID" value="MTR_4g070470"/>
</dbReference>
<dbReference type="EMBL" id="CM001220">
    <property type="protein sequence ID" value="AES89144.1"/>
    <property type="molecule type" value="Genomic_DNA"/>
</dbReference>
<dbReference type="PaxDb" id="3880-AES89144"/>
<evidence type="ECO:0000313" key="3">
    <source>
        <dbReference type="Proteomes" id="UP000002051"/>
    </source>
</evidence>
<sequence length="120" mass="13901">MALTIFGLTTYNLKGSILTLPEESDSHEMNSLLKAADVWLKSLKVEVDHDHNYFVKDSNCRYQREAAKNYKNTMQHYKAKRLAKSDEAAHSQWCGAEQLDLSLRESNCNHHPFSRSREKE</sequence>
<proteinExistence type="predicted"/>
<dbReference type="AlphaFoldDB" id="G7JHD4"/>
<keyword evidence="3" id="KW-1185">Reference proteome</keyword>
<organism evidence="1 3">
    <name type="scientific">Medicago truncatula</name>
    <name type="common">Barrel medic</name>
    <name type="synonym">Medicago tribuloides</name>
    <dbReference type="NCBI Taxonomy" id="3880"/>
    <lineage>
        <taxon>Eukaryota</taxon>
        <taxon>Viridiplantae</taxon>
        <taxon>Streptophyta</taxon>
        <taxon>Embryophyta</taxon>
        <taxon>Tracheophyta</taxon>
        <taxon>Spermatophyta</taxon>
        <taxon>Magnoliopsida</taxon>
        <taxon>eudicotyledons</taxon>
        <taxon>Gunneridae</taxon>
        <taxon>Pentapetalae</taxon>
        <taxon>rosids</taxon>
        <taxon>fabids</taxon>
        <taxon>Fabales</taxon>
        <taxon>Fabaceae</taxon>
        <taxon>Papilionoideae</taxon>
        <taxon>50 kb inversion clade</taxon>
        <taxon>NPAAA clade</taxon>
        <taxon>Hologalegina</taxon>
        <taxon>IRL clade</taxon>
        <taxon>Trifolieae</taxon>
        <taxon>Medicago</taxon>
    </lineage>
</organism>